<organism evidence="1 2">
    <name type="scientific">Cohnella lubricantis</name>
    <dbReference type="NCBI Taxonomy" id="2163172"/>
    <lineage>
        <taxon>Bacteria</taxon>
        <taxon>Bacillati</taxon>
        <taxon>Bacillota</taxon>
        <taxon>Bacilli</taxon>
        <taxon>Bacillales</taxon>
        <taxon>Paenibacillaceae</taxon>
        <taxon>Cohnella</taxon>
    </lineage>
</organism>
<proteinExistence type="predicted"/>
<dbReference type="AlphaFoldDB" id="A0A841T9V7"/>
<dbReference type="GO" id="GO:0016740">
    <property type="term" value="F:transferase activity"/>
    <property type="evidence" value="ECO:0007669"/>
    <property type="project" value="UniProtKB-KW"/>
</dbReference>
<dbReference type="Pfam" id="PF14907">
    <property type="entry name" value="NTP_transf_5"/>
    <property type="match status" value="1"/>
</dbReference>
<dbReference type="RefSeq" id="WP_185178115.1">
    <property type="nucleotide sequence ID" value="NZ_CBCSEP010000001.1"/>
</dbReference>
<protein>
    <submittedName>
        <fullName evidence="1">Nucleotidyltransferase family protein</fullName>
    </submittedName>
</protein>
<keyword evidence="2" id="KW-1185">Reference proteome</keyword>
<name>A0A841T9V7_9BACL</name>
<gene>
    <name evidence="1" type="ORF">H4Q31_05710</name>
</gene>
<evidence type="ECO:0000313" key="1">
    <source>
        <dbReference type="EMBL" id="MBB6676826.1"/>
    </source>
</evidence>
<dbReference type="Proteomes" id="UP000574133">
    <property type="component" value="Unassembled WGS sequence"/>
</dbReference>
<dbReference type="EMBL" id="JACJVN010000023">
    <property type="protein sequence ID" value="MBB6676826.1"/>
    <property type="molecule type" value="Genomic_DNA"/>
</dbReference>
<reference evidence="1 2" key="1">
    <citation type="submission" date="2020-08" db="EMBL/GenBank/DDBJ databases">
        <title>Cohnella phylogeny.</title>
        <authorList>
            <person name="Dunlap C."/>
        </authorList>
    </citation>
    <scope>NUCLEOTIDE SEQUENCE [LARGE SCALE GENOMIC DNA]</scope>
    <source>
        <strain evidence="1 2">DSM 103658</strain>
    </source>
</reference>
<dbReference type="Gene3D" id="3.30.460.40">
    <property type="match status" value="1"/>
</dbReference>
<dbReference type="InterPro" id="IPR039498">
    <property type="entry name" value="NTP_transf_5"/>
</dbReference>
<accession>A0A841T9V7</accession>
<evidence type="ECO:0000313" key="2">
    <source>
        <dbReference type="Proteomes" id="UP000574133"/>
    </source>
</evidence>
<comment type="caution">
    <text evidence="1">The sequence shown here is derived from an EMBL/GenBank/DDBJ whole genome shotgun (WGS) entry which is preliminary data.</text>
</comment>
<sequence>MRNNLIPGAMESLPKELQLLLSLTTREQDDRSLSYQRSLAAEINWDAFIRFVRHHRLSALAYKRLQSGAYSFVPPEVVRTLGRDYAANTYRMLHLSGEMDRICRLLEARGIRSLQLKGPALAADLYGDVSLRSSRDLDILVPAGDLNRVNAVLLEHGYVTEDIHLNAINGRRWRQHHSAYYHTGRQVCIEIHWRLGPGPSREPSFEELWERRRVSALSQRPVYYLSEEDLFYYLAVHGARHGWFRLRWLADLDILARRAAEGGRLRTFLRKNQALGVAGQGLLLASKLLKTPLTAELQALARSRTAASLAARVPPLLRAPTDLHGGSANERAYKRYLFATKTKRQKLWHLLDLLYPYPEDAVLLPLPKYIQFIYILLRPILWVWRKARKAALS</sequence>
<keyword evidence="1" id="KW-0808">Transferase</keyword>